<evidence type="ECO:0000313" key="1">
    <source>
        <dbReference type="EMBL" id="KAF2842923.1"/>
    </source>
</evidence>
<dbReference type="SUPFAM" id="SSF53335">
    <property type="entry name" value="S-adenosyl-L-methionine-dependent methyltransferases"/>
    <property type="match status" value="1"/>
</dbReference>
<gene>
    <name evidence="1" type="ORF">M501DRAFT_1005628</name>
</gene>
<protein>
    <submittedName>
        <fullName evidence="1">Uncharacterized protein</fullName>
    </submittedName>
</protein>
<dbReference type="Gene3D" id="3.40.50.150">
    <property type="entry name" value="Vaccinia Virus protein VP39"/>
    <property type="match status" value="1"/>
</dbReference>
<comment type="caution">
    <text evidence="1">The sequence shown here is derived from an EMBL/GenBank/DDBJ whole genome shotgun (WGS) entry which is preliminary data.</text>
</comment>
<dbReference type="GO" id="GO:0008757">
    <property type="term" value="F:S-adenosylmethionine-dependent methyltransferase activity"/>
    <property type="evidence" value="ECO:0007669"/>
    <property type="project" value="UniProtKB-ARBA"/>
</dbReference>
<dbReference type="Pfam" id="PF10294">
    <property type="entry name" value="Methyltransf_16"/>
    <property type="match status" value="1"/>
</dbReference>
<sequence>MRYVRFLKQPKLEGQSIKSVITVTSDLGDSFLAEDLLLSASVRSNDTHGKVMLRQTVKWSAGMRACPVSFDISKSKMNWPARVHVGLKNFVDADLFENQQDDNYLPSIVSVWSSILDPLQGIKQAERKVERRFRPMNHRTLSIWEETGESIARHIWDGGVALVAYIDRIAASRADDLPIFARVLSSSSYKRVNVLELGSGVGMVGISLAQTISDCDVLLTDLPEAEEITLQNLSVMKPAMKSKVAFQAVDWEMPLPENIMSRLIDLILVSECTYNTDTIPALVRTISTLVKRSPKATVALATKVRHPTEAIFLDLMAEEDLVISAKTSLPLPREDSFAAEQVDMYIFHGRDELIMSEFV</sequence>
<proteinExistence type="predicted"/>
<dbReference type="PANTHER" id="PTHR14614:SF132">
    <property type="entry name" value="PROTEIN-LYSINE METHYLTRANSFERASE C42C1.13"/>
    <property type="match status" value="1"/>
</dbReference>
<keyword evidence="2" id="KW-1185">Reference proteome</keyword>
<dbReference type="Proteomes" id="UP000799429">
    <property type="component" value="Unassembled WGS sequence"/>
</dbReference>
<dbReference type="EMBL" id="MU006089">
    <property type="protein sequence ID" value="KAF2842923.1"/>
    <property type="molecule type" value="Genomic_DNA"/>
</dbReference>
<dbReference type="PANTHER" id="PTHR14614">
    <property type="entry name" value="HEPATOCELLULAR CARCINOMA-ASSOCIATED ANTIGEN"/>
    <property type="match status" value="1"/>
</dbReference>
<dbReference type="InterPro" id="IPR029063">
    <property type="entry name" value="SAM-dependent_MTases_sf"/>
</dbReference>
<reference evidence="1" key="1">
    <citation type="journal article" date="2020" name="Stud. Mycol.">
        <title>101 Dothideomycetes genomes: a test case for predicting lifestyles and emergence of pathogens.</title>
        <authorList>
            <person name="Haridas S."/>
            <person name="Albert R."/>
            <person name="Binder M."/>
            <person name="Bloem J."/>
            <person name="Labutti K."/>
            <person name="Salamov A."/>
            <person name="Andreopoulos B."/>
            <person name="Baker S."/>
            <person name="Barry K."/>
            <person name="Bills G."/>
            <person name="Bluhm B."/>
            <person name="Cannon C."/>
            <person name="Castanera R."/>
            <person name="Culley D."/>
            <person name="Daum C."/>
            <person name="Ezra D."/>
            <person name="Gonzalez J."/>
            <person name="Henrissat B."/>
            <person name="Kuo A."/>
            <person name="Liang C."/>
            <person name="Lipzen A."/>
            <person name="Lutzoni F."/>
            <person name="Magnuson J."/>
            <person name="Mondo S."/>
            <person name="Nolan M."/>
            <person name="Ohm R."/>
            <person name="Pangilinan J."/>
            <person name="Park H.-J."/>
            <person name="Ramirez L."/>
            <person name="Alfaro M."/>
            <person name="Sun H."/>
            <person name="Tritt A."/>
            <person name="Yoshinaga Y."/>
            <person name="Zwiers L.-H."/>
            <person name="Turgeon B."/>
            <person name="Goodwin S."/>
            <person name="Spatafora J."/>
            <person name="Crous P."/>
            <person name="Grigoriev I."/>
        </authorList>
    </citation>
    <scope>NUCLEOTIDE SEQUENCE</scope>
    <source>
        <strain evidence="1">CBS 101060</strain>
    </source>
</reference>
<dbReference type="GO" id="GO:0005829">
    <property type="term" value="C:cytosol"/>
    <property type="evidence" value="ECO:0007669"/>
    <property type="project" value="TreeGrafter"/>
</dbReference>
<dbReference type="OrthoDB" id="413520at2759"/>
<name>A0A9P4VTB0_9PEZI</name>
<evidence type="ECO:0000313" key="2">
    <source>
        <dbReference type="Proteomes" id="UP000799429"/>
    </source>
</evidence>
<dbReference type="AlphaFoldDB" id="A0A9P4VTB0"/>
<organism evidence="1 2">
    <name type="scientific">Patellaria atrata CBS 101060</name>
    <dbReference type="NCBI Taxonomy" id="1346257"/>
    <lineage>
        <taxon>Eukaryota</taxon>
        <taxon>Fungi</taxon>
        <taxon>Dikarya</taxon>
        <taxon>Ascomycota</taxon>
        <taxon>Pezizomycotina</taxon>
        <taxon>Dothideomycetes</taxon>
        <taxon>Dothideomycetes incertae sedis</taxon>
        <taxon>Patellariales</taxon>
        <taxon>Patellariaceae</taxon>
        <taxon>Patellaria</taxon>
    </lineage>
</organism>
<dbReference type="InterPro" id="IPR019410">
    <property type="entry name" value="Methyltransf_16"/>
</dbReference>
<accession>A0A9P4VTB0</accession>